<dbReference type="Proteomes" id="UP000565521">
    <property type="component" value="Unassembled WGS sequence"/>
</dbReference>
<dbReference type="InterPro" id="IPR051553">
    <property type="entry name" value="Ran_GTPase-activating"/>
</dbReference>
<organism evidence="2 3">
    <name type="scientific">Hymenobacter lapidiphilus</name>
    <dbReference type="NCBI Taxonomy" id="2608003"/>
    <lineage>
        <taxon>Bacteria</taxon>
        <taxon>Pseudomonadati</taxon>
        <taxon>Bacteroidota</taxon>
        <taxon>Cytophagia</taxon>
        <taxon>Cytophagales</taxon>
        <taxon>Hymenobacteraceae</taxon>
        <taxon>Hymenobacter</taxon>
    </lineage>
</organism>
<dbReference type="PANTHER" id="PTHR45982:SF1">
    <property type="entry name" value="REGULATOR OF CHROMOSOME CONDENSATION"/>
    <property type="match status" value="1"/>
</dbReference>
<dbReference type="InterPro" id="IPR000408">
    <property type="entry name" value="Reg_chr_condens"/>
</dbReference>
<accession>A0A7Y7U3J0</accession>
<dbReference type="Pfam" id="PF00415">
    <property type="entry name" value="RCC1"/>
    <property type="match status" value="4"/>
</dbReference>
<feature type="chain" id="PRO_5031267758" evidence="1">
    <location>
        <begin position="31"/>
        <end position="500"/>
    </location>
</feature>
<protein>
    <submittedName>
        <fullName evidence="2">T9SS type A sorting domain-containing protein</fullName>
    </submittedName>
</protein>
<comment type="caution">
    <text evidence="2">The sequence shown here is derived from an EMBL/GenBank/DDBJ whole genome shotgun (WGS) entry which is preliminary data.</text>
</comment>
<dbReference type="PROSITE" id="PS50012">
    <property type="entry name" value="RCC1_3"/>
    <property type="match status" value="6"/>
</dbReference>
<reference evidence="2 3" key="1">
    <citation type="submission" date="2020-05" db="EMBL/GenBank/DDBJ databases">
        <title>Hymenobacter terrestris sp. nov. and Hymenobacter lapidiphilus sp. nov., isolated from regoliths in Antarctica.</title>
        <authorList>
            <person name="Sedlacek I."/>
            <person name="Pantucek R."/>
            <person name="Zeman M."/>
            <person name="Holochova P."/>
            <person name="Kralova S."/>
            <person name="Stankova E."/>
            <person name="Sedo O."/>
            <person name="Micenkova L."/>
            <person name="Svec P."/>
            <person name="Gupta V."/>
            <person name="Sood U."/>
            <person name="Korpole U.S."/>
            <person name="Lal R."/>
        </authorList>
    </citation>
    <scope>NUCLEOTIDE SEQUENCE [LARGE SCALE GENOMIC DNA]</scope>
    <source>
        <strain evidence="2 3">P5342</strain>
    </source>
</reference>
<dbReference type="RefSeq" id="WP_176906421.1">
    <property type="nucleotide sequence ID" value="NZ_JABKAU010000001.1"/>
</dbReference>
<dbReference type="InterPro" id="IPR026444">
    <property type="entry name" value="Secre_tail"/>
</dbReference>
<gene>
    <name evidence="2" type="ORF">HW554_00665</name>
</gene>
<dbReference type="GO" id="GO:0005737">
    <property type="term" value="C:cytoplasm"/>
    <property type="evidence" value="ECO:0007669"/>
    <property type="project" value="TreeGrafter"/>
</dbReference>
<dbReference type="PRINTS" id="PR00633">
    <property type="entry name" value="RCCNDNSATION"/>
</dbReference>
<proteinExistence type="predicted"/>
<dbReference type="Gene3D" id="2.130.10.30">
    <property type="entry name" value="Regulator of chromosome condensation 1/beta-lactamase-inhibitor protein II"/>
    <property type="match status" value="2"/>
</dbReference>
<keyword evidence="1" id="KW-0732">Signal</keyword>
<name>A0A7Y7U3J0_9BACT</name>
<evidence type="ECO:0000313" key="3">
    <source>
        <dbReference type="Proteomes" id="UP000565521"/>
    </source>
</evidence>
<keyword evidence="3" id="KW-1185">Reference proteome</keyword>
<dbReference type="Pfam" id="PF13540">
    <property type="entry name" value="RCC1_2"/>
    <property type="match status" value="1"/>
</dbReference>
<dbReference type="AlphaFoldDB" id="A0A7Y7U3J0"/>
<sequence length="500" mass="52629">MRPFIPLMIRLLGRLALVMPISVLTSSAFAQQTVPYIQVSAGGFRSMALRADGTLWAWGSNWDGELGIGDPTSPRIATPRQVALPNGLPPGSTWTQVASGGSHTLAIASNGSMWAWGNNGYGQLGSDVGRNSSSRPVPVVAPAGTRWLQCAAGSLSSLGIQTDGTLWQWGRNPASISGTWYDTPQQVVAPGDGPGTRWTQVSIGHYHILALRSDGTLWGWGVNQEGEVGDGTQTRRYSPVAVPVPADAPAGAYWVQATAGRIFSLGLLSTGTLYGWGWNVDGVLGQHTSTLQPVPLPLPANAAPGTGWRQVHAGVAHATAILTDGSLWTWGENVYGQLVNNTQTVPLAPTREATNGVWAQVSGGHVHTLAIGADGSVYAGGAERAPGPDPTNYYNLGQLGNGSYNGSLVLRRTLAVTLGRRKAYQTAYQVYPNPAGQWLAVEGLPVRATLKLTTTLGQPVLTQSASRLTRLNLGNVAAGSYLLTIETDNAPPQTLRVVVE</sequence>
<dbReference type="NCBIfam" id="TIGR04183">
    <property type="entry name" value="Por_Secre_tail"/>
    <property type="match status" value="1"/>
</dbReference>
<evidence type="ECO:0000256" key="1">
    <source>
        <dbReference type="SAM" id="SignalP"/>
    </source>
</evidence>
<dbReference type="InterPro" id="IPR009091">
    <property type="entry name" value="RCC1/BLIP-II"/>
</dbReference>
<dbReference type="EMBL" id="JABKAU010000001">
    <property type="protein sequence ID" value="NVO29701.1"/>
    <property type="molecule type" value="Genomic_DNA"/>
</dbReference>
<feature type="signal peptide" evidence="1">
    <location>
        <begin position="1"/>
        <end position="30"/>
    </location>
</feature>
<dbReference type="SUPFAM" id="SSF50985">
    <property type="entry name" value="RCC1/BLIP-II"/>
    <property type="match status" value="1"/>
</dbReference>
<dbReference type="GO" id="GO:0005085">
    <property type="term" value="F:guanyl-nucleotide exchange factor activity"/>
    <property type="evidence" value="ECO:0007669"/>
    <property type="project" value="TreeGrafter"/>
</dbReference>
<dbReference type="PANTHER" id="PTHR45982">
    <property type="entry name" value="REGULATOR OF CHROMOSOME CONDENSATION"/>
    <property type="match status" value="1"/>
</dbReference>
<evidence type="ECO:0000313" key="2">
    <source>
        <dbReference type="EMBL" id="NVO29701.1"/>
    </source>
</evidence>
<dbReference type="PROSITE" id="PS00626">
    <property type="entry name" value="RCC1_2"/>
    <property type="match status" value="1"/>
</dbReference>